<dbReference type="Gene3D" id="3.90.220.20">
    <property type="entry name" value="DNA methylase specificity domains"/>
    <property type="match status" value="1"/>
</dbReference>
<name>A0A5B7T298_9LACO</name>
<dbReference type="EMBL" id="CP040736">
    <property type="protein sequence ID" value="QCX25978.1"/>
    <property type="molecule type" value="Genomic_DNA"/>
</dbReference>
<keyword evidence="5" id="KW-0255">Endonuclease</keyword>
<evidence type="ECO:0000256" key="2">
    <source>
        <dbReference type="ARBA" id="ARBA00022747"/>
    </source>
</evidence>
<dbReference type="Proteomes" id="UP000310673">
    <property type="component" value="Chromosome"/>
</dbReference>
<dbReference type="GO" id="GO:0004519">
    <property type="term" value="F:endonuclease activity"/>
    <property type="evidence" value="ECO:0007669"/>
    <property type="project" value="UniProtKB-KW"/>
</dbReference>
<reference evidence="5 6" key="1">
    <citation type="submission" date="2019-05" db="EMBL/GenBank/DDBJ databases">
        <title>Genome Sequence of Lactobacillus futsaii Y97, a Potential Probiotic Strain Isolated from the Futsai of Taiwan.</title>
        <authorList>
            <person name="Du X."/>
        </authorList>
    </citation>
    <scope>NUCLEOTIDE SEQUENCE [LARGE SCALE GENOMIC DNA]</scope>
    <source>
        <strain evidence="5 6">Y97</strain>
    </source>
</reference>
<evidence type="ECO:0000313" key="6">
    <source>
        <dbReference type="Proteomes" id="UP000310673"/>
    </source>
</evidence>
<dbReference type="SUPFAM" id="SSF116734">
    <property type="entry name" value="DNA methylase specificity domain"/>
    <property type="match status" value="1"/>
</dbReference>
<evidence type="ECO:0000259" key="4">
    <source>
        <dbReference type="Pfam" id="PF01420"/>
    </source>
</evidence>
<dbReference type="InterPro" id="IPR052021">
    <property type="entry name" value="Type-I_RS_S_subunit"/>
</dbReference>
<dbReference type="REBASE" id="342842">
    <property type="entry name" value="S2.LfuY97ORF9335P"/>
</dbReference>
<dbReference type="InterPro" id="IPR044946">
    <property type="entry name" value="Restrct_endonuc_typeI_TRD_sf"/>
</dbReference>
<protein>
    <submittedName>
        <fullName evidence="5">Restriction endonuclease subunit S</fullName>
    </submittedName>
</protein>
<organism evidence="5 6">
    <name type="scientific">Companilactobacillus futsaii</name>
    <dbReference type="NCBI Taxonomy" id="938155"/>
    <lineage>
        <taxon>Bacteria</taxon>
        <taxon>Bacillati</taxon>
        <taxon>Bacillota</taxon>
        <taxon>Bacilli</taxon>
        <taxon>Lactobacillales</taxon>
        <taxon>Lactobacillaceae</taxon>
        <taxon>Companilactobacillus</taxon>
    </lineage>
</organism>
<evidence type="ECO:0000313" key="5">
    <source>
        <dbReference type="EMBL" id="QCX25978.1"/>
    </source>
</evidence>
<gene>
    <name evidence="5" type="ORF">FG051_09325</name>
</gene>
<dbReference type="GO" id="GO:0009307">
    <property type="term" value="P:DNA restriction-modification system"/>
    <property type="evidence" value="ECO:0007669"/>
    <property type="project" value="UniProtKB-KW"/>
</dbReference>
<accession>A0A5B7T298</accession>
<keyword evidence="5" id="KW-0378">Hydrolase</keyword>
<dbReference type="AlphaFoldDB" id="A0A5B7T298"/>
<dbReference type="InterPro" id="IPR000055">
    <property type="entry name" value="Restrct_endonuc_typeI_TRD"/>
</dbReference>
<keyword evidence="2" id="KW-0680">Restriction system</keyword>
<dbReference type="PANTHER" id="PTHR30408:SF12">
    <property type="entry name" value="TYPE I RESTRICTION ENZYME MJAVIII SPECIFICITY SUBUNIT"/>
    <property type="match status" value="1"/>
</dbReference>
<evidence type="ECO:0000256" key="3">
    <source>
        <dbReference type="ARBA" id="ARBA00023125"/>
    </source>
</evidence>
<sequence length="195" mass="22794">MVPEIRFADFTGDWEQRKSGEIFSSTSKKGYPELPVLSVTQDHGVVKRENLNIDIKYDKTTLKNYKLVSNGDFIISLRSFQGGFELSRTRGIVSPAYTVFEFKNPREHNHEFWKNWFKTFKFIQSLKTITFGIRDGKSISFSEFKSLRNTFPADVKEQEQIGNLLEKIDSVINLQHEQLNKLESLKKYLLQKLFI</sequence>
<dbReference type="Pfam" id="PF01420">
    <property type="entry name" value="Methylase_S"/>
    <property type="match status" value="1"/>
</dbReference>
<feature type="domain" description="Type I restriction modification DNA specificity" evidence="4">
    <location>
        <begin position="13"/>
        <end position="183"/>
    </location>
</feature>
<dbReference type="STRING" id="1423818.FC88_GL000535"/>
<dbReference type="PANTHER" id="PTHR30408">
    <property type="entry name" value="TYPE-1 RESTRICTION ENZYME ECOKI SPECIFICITY PROTEIN"/>
    <property type="match status" value="1"/>
</dbReference>
<proteinExistence type="inferred from homology"/>
<evidence type="ECO:0000256" key="1">
    <source>
        <dbReference type="ARBA" id="ARBA00010923"/>
    </source>
</evidence>
<keyword evidence="3" id="KW-0238">DNA-binding</keyword>
<comment type="similarity">
    <text evidence="1">Belongs to the type-I restriction system S methylase family.</text>
</comment>
<dbReference type="KEGG" id="lft:FG051_09325"/>
<dbReference type="Gene3D" id="1.10.287.1120">
    <property type="entry name" value="Bipartite methylase S protein"/>
    <property type="match status" value="1"/>
</dbReference>
<dbReference type="GO" id="GO:0003677">
    <property type="term" value="F:DNA binding"/>
    <property type="evidence" value="ECO:0007669"/>
    <property type="project" value="UniProtKB-KW"/>
</dbReference>
<keyword evidence="5" id="KW-0540">Nuclease</keyword>